<dbReference type="InterPro" id="IPR043504">
    <property type="entry name" value="Peptidase_S1_PA_chymotrypsin"/>
</dbReference>
<dbReference type="InterPro" id="IPR018114">
    <property type="entry name" value="TRYPSIN_HIS"/>
</dbReference>
<dbReference type="PROSITE" id="PS50240">
    <property type="entry name" value="TRYPSIN_DOM"/>
    <property type="match status" value="1"/>
</dbReference>
<dbReference type="InterPro" id="IPR051333">
    <property type="entry name" value="CLIP_Serine_Protease"/>
</dbReference>
<feature type="signal peptide" evidence="1">
    <location>
        <begin position="1"/>
        <end position="28"/>
    </location>
</feature>
<dbReference type="InterPro" id="IPR001314">
    <property type="entry name" value="Peptidase_S1A"/>
</dbReference>
<accession>A0ABU1WCX7</accession>
<keyword evidence="1" id="KW-0732">Signal</keyword>
<dbReference type="EMBL" id="JAVDVY010000002">
    <property type="protein sequence ID" value="MDR7135379.1"/>
    <property type="molecule type" value="Genomic_DNA"/>
</dbReference>
<dbReference type="PROSITE" id="PS00134">
    <property type="entry name" value="TRYPSIN_HIS"/>
    <property type="match status" value="1"/>
</dbReference>
<organism evidence="3 4">
    <name type="scientific">Lysobacter niastensis</name>
    <dbReference type="NCBI Taxonomy" id="380629"/>
    <lineage>
        <taxon>Bacteria</taxon>
        <taxon>Pseudomonadati</taxon>
        <taxon>Pseudomonadota</taxon>
        <taxon>Gammaproteobacteria</taxon>
        <taxon>Lysobacterales</taxon>
        <taxon>Lysobacteraceae</taxon>
        <taxon>Lysobacter</taxon>
    </lineage>
</organism>
<sequence length="278" mass="29077">MEIAMKLSGLSALLLVALGVGSAAPALAMTNGTPADGDGHPAVVALLRSDGYWARPFCSGILLTGKVVLTASHCLQAALFFQQSGSQILATNDSQLQQDSAGWLPISTLIKVSAAASIVLNPAYRNGYDHDVSAMVLASPIDVPADAFPALPPTNILDELKASKYLQQATFAVLGYGIVEKPKGRWVSQFTGERRVGLLGFSALDKRFIHQSQLVNKGEDGACNGDSGGPSLLQIGGTNYVVGVTSTGDIPCYSTNVAARTDTDEALDFLTRVLAENP</sequence>
<dbReference type="PANTHER" id="PTHR24260:SF136">
    <property type="entry name" value="GH08193P-RELATED"/>
    <property type="match status" value="1"/>
</dbReference>
<dbReference type="InterPro" id="IPR001254">
    <property type="entry name" value="Trypsin_dom"/>
</dbReference>
<dbReference type="Pfam" id="PF00089">
    <property type="entry name" value="Trypsin"/>
    <property type="match status" value="1"/>
</dbReference>
<dbReference type="SMART" id="SM00020">
    <property type="entry name" value="Tryp_SPc"/>
    <property type="match status" value="1"/>
</dbReference>
<evidence type="ECO:0000256" key="1">
    <source>
        <dbReference type="SAM" id="SignalP"/>
    </source>
</evidence>
<comment type="caution">
    <text evidence="3">The sequence shown here is derived from an EMBL/GenBank/DDBJ whole genome shotgun (WGS) entry which is preliminary data.</text>
</comment>
<feature type="chain" id="PRO_5047100715" evidence="1">
    <location>
        <begin position="29"/>
        <end position="278"/>
    </location>
</feature>
<protein>
    <submittedName>
        <fullName evidence="3">Secreted trypsin-like serine protease</fullName>
    </submittedName>
</protein>
<dbReference type="PANTHER" id="PTHR24260">
    <property type="match status" value="1"/>
</dbReference>
<reference evidence="3 4" key="1">
    <citation type="submission" date="2023-07" db="EMBL/GenBank/DDBJ databases">
        <title>Sorghum-associated microbial communities from plants grown in Nebraska, USA.</title>
        <authorList>
            <person name="Schachtman D."/>
        </authorList>
    </citation>
    <scope>NUCLEOTIDE SEQUENCE [LARGE SCALE GENOMIC DNA]</scope>
    <source>
        <strain evidence="3 4">BE198</strain>
    </source>
</reference>
<evidence type="ECO:0000259" key="2">
    <source>
        <dbReference type="PROSITE" id="PS50240"/>
    </source>
</evidence>
<gene>
    <name evidence="3" type="ORF">J2X06_002588</name>
</gene>
<dbReference type="Proteomes" id="UP001251524">
    <property type="component" value="Unassembled WGS sequence"/>
</dbReference>
<dbReference type="PRINTS" id="PR00722">
    <property type="entry name" value="CHYMOTRYPSIN"/>
</dbReference>
<dbReference type="Gene3D" id="2.40.10.10">
    <property type="entry name" value="Trypsin-like serine proteases"/>
    <property type="match status" value="1"/>
</dbReference>
<name>A0ABU1WCX7_9GAMM</name>
<dbReference type="InterPro" id="IPR009003">
    <property type="entry name" value="Peptidase_S1_PA"/>
</dbReference>
<evidence type="ECO:0000313" key="4">
    <source>
        <dbReference type="Proteomes" id="UP001251524"/>
    </source>
</evidence>
<dbReference type="SUPFAM" id="SSF50494">
    <property type="entry name" value="Trypsin-like serine proteases"/>
    <property type="match status" value="1"/>
</dbReference>
<keyword evidence="4" id="KW-1185">Reference proteome</keyword>
<feature type="domain" description="Peptidase S1" evidence="2">
    <location>
        <begin position="29"/>
        <end position="275"/>
    </location>
</feature>
<proteinExistence type="predicted"/>
<evidence type="ECO:0000313" key="3">
    <source>
        <dbReference type="EMBL" id="MDR7135379.1"/>
    </source>
</evidence>